<dbReference type="RefSeq" id="WP_044141687.1">
    <property type="nucleotide sequence ID" value="NZ_JXCL01000040.1"/>
</dbReference>
<dbReference type="Proteomes" id="UP000031978">
    <property type="component" value="Unassembled WGS sequence"/>
</dbReference>
<protein>
    <submittedName>
        <fullName evidence="1">Uncharacterized protein</fullName>
    </submittedName>
</protein>
<comment type="caution">
    <text evidence="1">The sequence shown here is derived from an EMBL/GenBank/DDBJ whole genome shotgun (WGS) entry which is preliminary data.</text>
</comment>
<dbReference type="EMBL" id="JXCL01000040">
    <property type="protein sequence ID" value="KIL12146.1"/>
    <property type="molecule type" value="Genomic_DNA"/>
</dbReference>
<evidence type="ECO:0000313" key="2">
    <source>
        <dbReference type="Proteomes" id="UP000031978"/>
    </source>
</evidence>
<accession>A0AB34QQ27</accession>
<proteinExistence type="predicted"/>
<evidence type="ECO:0000313" key="1">
    <source>
        <dbReference type="EMBL" id="KIL12146.1"/>
    </source>
</evidence>
<name>A0AB34QQ27_BACPU</name>
<gene>
    <name evidence="1" type="ORF">B4127_1477</name>
</gene>
<reference evidence="1 2" key="1">
    <citation type="submission" date="2014-12" db="EMBL/GenBank/DDBJ databases">
        <title>Draft Genome Sequences of Five Spore-Forming Food Isolates of Bacillus pumilus.</title>
        <authorList>
            <person name="de Jong A."/>
            <person name="van Heel A.J."/>
            <person name="Montalban-Lopez M."/>
            <person name="Krawczyk A.O."/>
            <person name="Berendsen E.M."/>
            <person name="Wells-Bennik M."/>
            <person name="Kuipers O.P."/>
        </authorList>
    </citation>
    <scope>NUCLEOTIDE SEQUENCE [LARGE SCALE GENOMIC DNA]</scope>
    <source>
        <strain evidence="1 2">B4127</strain>
    </source>
</reference>
<organism evidence="1 2">
    <name type="scientific">Bacillus pumilus</name>
    <name type="common">Bacillus mesentericus</name>
    <dbReference type="NCBI Taxonomy" id="1408"/>
    <lineage>
        <taxon>Bacteria</taxon>
        <taxon>Bacillati</taxon>
        <taxon>Bacillota</taxon>
        <taxon>Bacilli</taxon>
        <taxon>Bacillales</taxon>
        <taxon>Bacillaceae</taxon>
        <taxon>Bacillus</taxon>
    </lineage>
</organism>
<sequence length="105" mass="12228">MKFKNVVLSYVKENEYLPDEETVVFIFKDADLTEEGSRIFIETNEDVSGIIDPQILQKDQKYLLRIPLSRGDRSLELEYVSSLNADSISRLEFQIYIPKAKFVSF</sequence>
<dbReference type="AlphaFoldDB" id="A0AB34QQ27"/>